<keyword evidence="2" id="KW-1185">Reference proteome</keyword>
<protein>
    <submittedName>
        <fullName evidence="1">Uncharacterized protein</fullName>
    </submittedName>
</protein>
<organism evidence="1 2">
    <name type="scientific">Rhododendron molle</name>
    <name type="common">Chinese azalea</name>
    <name type="synonym">Azalea mollis</name>
    <dbReference type="NCBI Taxonomy" id="49168"/>
    <lineage>
        <taxon>Eukaryota</taxon>
        <taxon>Viridiplantae</taxon>
        <taxon>Streptophyta</taxon>
        <taxon>Embryophyta</taxon>
        <taxon>Tracheophyta</taxon>
        <taxon>Spermatophyta</taxon>
        <taxon>Magnoliopsida</taxon>
        <taxon>eudicotyledons</taxon>
        <taxon>Gunneridae</taxon>
        <taxon>Pentapetalae</taxon>
        <taxon>asterids</taxon>
        <taxon>Ericales</taxon>
        <taxon>Ericaceae</taxon>
        <taxon>Ericoideae</taxon>
        <taxon>Rhodoreae</taxon>
        <taxon>Rhododendron</taxon>
    </lineage>
</organism>
<proteinExistence type="predicted"/>
<sequence>MTTTMAARSHRKSRALSLVTAPTQTIDPPLTTVNATSLSHQHRSPHRRRPAGDRFPVVVSMSNIVGQSLIGFTYIQTAVYCQAFSENLTGLELEDSRGHGASGKATKELNLLSPLATLGRQHTIATRQSCQAVRISGRQKVTAQLALPCLTDHCGEESSVGSNGGESECGEVGFDRCPVEAFGTCESFRG</sequence>
<reference evidence="1" key="1">
    <citation type="submission" date="2022-02" db="EMBL/GenBank/DDBJ databases">
        <title>Plant Genome Project.</title>
        <authorList>
            <person name="Zhang R.-G."/>
        </authorList>
    </citation>
    <scope>NUCLEOTIDE SEQUENCE</scope>
    <source>
        <strain evidence="1">AT1</strain>
    </source>
</reference>
<dbReference type="Proteomes" id="UP001062846">
    <property type="component" value="Chromosome 4"/>
</dbReference>
<dbReference type="EMBL" id="CM046391">
    <property type="protein sequence ID" value="KAI8561735.1"/>
    <property type="molecule type" value="Genomic_DNA"/>
</dbReference>
<evidence type="ECO:0000313" key="2">
    <source>
        <dbReference type="Proteomes" id="UP001062846"/>
    </source>
</evidence>
<name>A0ACC0P8I5_RHOML</name>
<gene>
    <name evidence="1" type="ORF">RHMOL_Rhmol04G0364000</name>
</gene>
<accession>A0ACC0P8I5</accession>
<evidence type="ECO:0000313" key="1">
    <source>
        <dbReference type="EMBL" id="KAI8561735.1"/>
    </source>
</evidence>
<comment type="caution">
    <text evidence="1">The sequence shown here is derived from an EMBL/GenBank/DDBJ whole genome shotgun (WGS) entry which is preliminary data.</text>
</comment>